<proteinExistence type="predicted"/>
<reference evidence="1 2" key="1">
    <citation type="submission" date="2016-08" db="EMBL/GenBank/DDBJ databases">
        <authorList>
            <person name="Loux V."/>
            <person name="Rue O."/>
        </authorList>
    </citation>
    <scope>NUCLEOTIDE SEQUENCE [LARGE SCALE GENOMIC DNA]</scope>
    <source>
        <strain evidence="1 2">WSBC_10311</strain>
    </source>
</reference>
<comment type="caution">
    <text evidence="1">The sequence shown here is derived from an EMBL/GenBank/DDBJ whole genome shotgun (WGS) entry which is preliminary data.</text>
</comment>
<dbReference type="EMBL" id="FMBG01000021">
    <property type="protein sequence ID" value="SCC53787.1"/>
    <property type="molecule type" value="Genomic_DNA"/>
</dbReference>
<accession>A0AB37YX73</accession>
<gene>
    <name evidence="1" type="ORF">BC10311_04166</name>
</gene>
<sequence length="8" mass="1005">MNLKEQDK</sequence>
<dbReference type="Proteomes" id="UP000195728">
    <property type="component" value="Unassembled WGS sequence"/>
</dbReference>
<evidence type="ECO:0000313" key="2">
    <source>
        <dbReference type="Proteomes" id="UP000195728"/>
    </source>
</evidence>
<protein>
    <submittedName>
        <fullName evidence="1">Uncharacterized protein</fullName>
    </submittedName>
</protein>
<evidence type="ECO:0000313" key="1">
    <source>
        <dbReference type="EMBL" id="SCC53787.1"/>
    </source>
</evidence>
<organism evidence="1 2">
    <name type="scientific">Bacillus wiedmannii</name>
    <dbReference type="NCBI Taxonomy" id="1890302"/>
    <lineage>
        <taxon>Bacteria</taxon>
        <taxon>Bacillati</taxon>
        <taxon>Bacillota</taxon>
        <taxon>Bacilli</taxon>
        <taxon>Bacillales</taxon>
        <taxon>Bacillaceae</taxon>
        <taxon>Bacillus</taxon>
        <taxon>Bacillus cereus group</taxon>
    </lineage>
</organism>
<name>A0AB37YX73_9BACI</name>